<dbReference type="Proteomes" id="UP000259610">
    <property type="component" value="Unassembled WGS sequence"/>
</dbReference>
<evidence type="ECO:0000256" key="1">
    <source>
        <dbReference type="SAM" id="MobiDB-lite"/>
    </source>
</evidence>
<name>A0A3B9GYJ2_9PROT</name>
<dbReference type="Gene3D" id="3.90.1530.10">
    <property type="entry name" value="Conserved hypothetical protein from pyrococcus furiosus pfu- 392566-001, ParB domain"/>
    <property type="match status" value="1"/>
</dbReference>
<organism evidence="2 3">
    <name type="scientific">Hyphomonas adhaerens</name>
    <dbReference type="NCBI Taxonomy" id="81029"/>
    <lineage>
        <taxon>Bacteria</taxon>
        <taxon>Pseudomonadati</taxon>
        <taxon>Pseudomonadota</taxon>
        <taxon>Alphaproteobacteria</taxon>
        <taxon>Hyphomonadales</taxon>
        <taxon>Hyphomonadaceae</taxon>
        <taxon>Hyphomonas</taxon>
    </lineage>
</organism>
<reference evidence="2 3" key="1">
    <citation type="journal article" date="2018" name="Nat. Biotechnol.">
        <title>A standardized bacterial taxonomy based on genome phylogeny substantially revises the tree of life.</title>
        <authorList>
            <person name="Parks D.H."/>
            <person name="Chuvochina M."/>
            <person name="Waite D.W."/>
            <person name="Rinke C."/>
            <person name="Skarshewski A."/>
            <person name="Chaumeil P.A."/>
            <person name="Hugenholtz P."/>
        </authorList>
    </citation>
    <scope>NUCLEOTIDE SEQUENCE [LARGE SCALE GENOMIC DNA]</scope>
    <source>
        <strain evidence="2">UBA8733</strain>
    </source>
</reference>
<dbReference type="InterPro" id="IPR036086">
    <property type="entry name" value="ParB/Sulfiredoxin_sf"/>
</dbReference>
<evidence type="ECO:0000313" key="2">
    <source>
        <dbReference type="EMBL" id="HAE27525.1"/>
    </source>
</evidence>
<dbReference type="SUPFAM" id="SSF110849">
    <property type="entry name" value="ParB/Sulfiredoxin"/>
    <property type="match status" value="1"/>
</dbReference>
<protein>
    <recommendedName>
        <fullName evidence="4">ParB/Sulfiredoxin domain-containing protein</fullName>
    </recommendedName>
</protein>
<comment type="caution">
    <text evidence="2">The sequence shown here is derived from an EMBL/GenBank/DDBJ whole genome shotgun (WGS) entry which is preliminary data.</text>
</comment>
<dbReference type="AlphaFoldDB" id="A0A3B9GYJ2"/>
<gene>
    <name evidence="2" type="ORF">DCG58_10220</name>
</gene>
<evidence type="ECO:0000313" key="3">
    <source>
        <dbReference type="Proteomes" id="UP000259610"/>
    </source>
</evidence>
<sequence>MKYEDLKLDQLSVNRANDRHGELVDEDAAIEWLLTHRANHMRNLAKDIVSAGEIYEPPLVRKEGDVFVVYDGNRRTTALKLLAKPQRAMSADWARFFRTLRDQWDGDFPTSVTCQIEQDRERLDEILYRRHTGQQSGVGQSQWDAPAKTNFERRTGKNTKIDIAEVIEKLLRDEGHLSEADRIPRSNMKRLFSAEQFRNRVGISLEKNKLNFTHDPEKVLAALSRIANDLISKTVTLDDLWDNKAKRKYLDDLDNQGVLPRIEDTLSEKTPTGPGKHKPSSKPPAVPEPKLPKSTPAEKRRTLIRNIDHGLRQTQPNRRALDIFDELQHRLKFEDHDNAIAVLFRVLLEIGIDLYISEWSVQNVHSGDRLANKFRKTIDAMHTSGAIDKKYSDALKRFERTEVLFSTSTLHAYVHSAEFFPSDHHLKSMWDTLEHFVVLCLQPKP</sequence>
<accession>A0A3B9GYJ2</accession>
<evidence type="ECO:0008006" key="4">
    <source>
        <dbReference type="Google" id="ProtNLM"/>
    </source>
</evidence>
<proteinExistence type="predicted"/>
<dbReference type="RefSeq" id="WP_272988654.1">
    <property type="nucleotide sequence ID" value="NZ_CALCOC010000301.1"/>
</dbReference>
<dbReference type="EMBL" id="DMAN01000225">
    <property type="protein sequence ID" value="HAE27525.1"/>
    <property type="molecule type" value="Genomic_DNA"/>
</dbReference>
<feature type="region of interest" description="Disordered" evidence="1">
    <location>
        <begin position="260"/>
        <end position="299"/>
    </location>
</feature>